<dbReference type="PROSITE" id="PS50893">
    <property type="entry name" value="ABC_TRANSPORTER_2"/>
    <property type="match status" value="1"/>
</dbReference>
<dbReference type="GO" id="GO:0016887">
    <property type="term" value="F:ATP hydrolysis activity"/>
    <property type="evidence" value="ECO:0007669"/>
    <property type="project" value="InterPro"/>
</dbReference>
<dbReference type="SUPFAM" id="SSF52540">
    <property type="entry name" value="P-loop containing nucleoside triphosphate hydrolases"/>
    <property type="match status" value="1"/>
</dbReference>
<comment type="caution">
    <text evidence="5">The sequence shown here is derived from an EMBL/GenBank/DDBJ whole genome shotgun (WGS) entry which is preliminary data.</text>
</comment>
<dbReference type="EMBL" id="VLKH01000008">
    <property type="protein sequence ID" value="TWH78619.1"/>
    <property type="molecule type" value="Genomic_DNA"/>
</dbReference>
<keyword evidence="6" id="KW-1185">Reference proteome</keyword>
<evidence type="ECO:0000313" key="6">
    <source>
        <dbReference type="Proteomes" id="UP000315343"/>
    </source>
</evidence>
<dbReference type="InterPro" id="IPR017871">
    <property type="entry name" value="ABC_transporter-like_CS"/>
</dbReference>
<keyword evidence="2" id="KW-0547">Nucleotide-binding</keyword>
<dbReference type="PROSITE" id="PS00211">
    <property type="entry name" value="ABC_TRANSPORTER_1"/>
    <property type="match status" value="1"/>
</dbReference>
<gene>
    <name evidence="5" type="ORF">LY60_02644</name>
</gene>
<organism evidence="5 6">
    <name type="scientific">Sedimentibacter saalensis</name>
    <dbReference type="NCBI Taxonomy" id="130788"/>
    <lineage>
        <taxon>Bacteria</taxon>
        <taxon>Bacillati</taxon>
        <taxon>Bacillota</taxon>
        <taxon>Tissierellia</taxon>
        <taxon>Sedimentibacter</taxon>
    </lineage>
</organism>
<protein>
    <submittedName>
        <fullName evidence="5">Molybdate transport system ATP-binding protein</fullName>
    </submittedName>
</protein>
<reference evidence="5 6" key="1">
    <citation type="submission" date="2019-07" db="EMBL/GenBank/DDBJ databases">
        <title>Genomic Encyclopedia of Type Strains, Phase I: the one thousand microbial genomes (KMG-I) project.</title>
        <authorList>
            <person name="Kyrpides N."/>
        </authorList>
    </citation>
    <scope>NUCLEOTIDE SEQUENCE [LARGE SCALE GENOMIC DNA]</scope>
    <source>
        <strain evidence="5 6">DSM 13558</strain>
    </source>
</reference>
<sequence>MSLLVSIKKYYKGFTLDADFETDEEYLGILGASGSGKSMTLKCIAGIETPDEGVIVLNGRVLFDSVNKINLSPQERNIGYLFQNYALFPNMTAEQNIGSGLKMTKKEKKIKANELIKSFHLEGLENKYPSQLSGGQQQRVALARIFAYEPDVLLLDEPFSALDTHLKDKLQTEVIDILKLYKGEVLMVTHSMDEVYRFCENIAFIDRGKTVLSGKTKELFAKPNLFAAARLTGCKNISKCNVLSNHQIYAVDWDFIFETEELVPENINYVGIREHSFQIADTADVKNTVVCKINKIVEEVFEYTIIVENMNQKIRNENSEMLFKVSKDEWNKRKNNKYLYLNVPDDSILMLN</sequence>
<dbReference type="Gene3D" id="3.40.50.300">
    <property type="entry name" value="P-loop containing nucleotide triphosphate hydrolases"/>
    <property type="match status" value="1"/>
</dbReference>
<evidence type="ECO:0000313" key="5">
    <source>
        <dbReference type="EMBL" id="TWH78619.1"/>
    </source>
</evidence>
<evidence type="ECO:0000256" key="2">
    <source>
        <dbReference type="ARBA" id="ARBA00022741"/>
    </source>
</evidence>
<keyword evidence="1" id="KW-0813">Transport</keyword>
<feature type="domain" description="ABC transporter" evidence="4">
    <location>
        <begin position="2"/>
        <end position="232"/>
    </location>
</feature>
<keyword evidence="3 5" id="KW-0067">ATP-binding</keyword>
<dbReference type="PANTHER" id="PTHR42781">
    <property type="entry name" value="SPERMIDINE/PUTRESCINE IMPORT ATP-BINDING PROTEIN POTA"/>
    <property type="match status" value="1"/>
</dbReference>
<dbReference type="InterPro" id="IPR003593">
    <property type="entry name" value="AAA+_ATPase"/>
</dbReference>
<dbReference type="SMART" id="SM00382">
    <property type="entry name" value="AAA"/>
    <property type="match status" value="1"/>
</dbReference>
<dbReference type="GO" id="GO:0005524">
    <property type="term" value="F:ATP binding"/>
    <property type="evidence" value="ECO:0007669"/>
    <property type="project" value="UniProtKB-KW"/>
</dbReference>
<dbReference type="InterPro" id="IPR027417">
    <property type="entry name" value="P-loop_NTPase"/>
</dbReference>
<dbReference type="Proteomes" id="UP000315343">
    <property type="component" value="Unassembled WGS sequence"/>
</dbReference>
<dbReference type="AlphaFoldDB" id="A0A562J613"/>
<dbReference type="OrthoDB" id="9802264at2"/>
<dbReference type="RefSeq" id="WP_145084493.1">
    <property type="nucleotide sequence ID" value="NZ_DAMBUX010000002.1"/>
</dbReference>
<accession>A0A562J613</accession>
<evidence type="ECO:0000259" key="4">
    <source>
        <dbReference type="PROSITE" id="PS50893"/>
    </source>
</evidence>
<proteinExistence type="predicted"/>
<dbReference type="PANTHER" id="PTHR42781:SF4">
    <property type="entry name" value="SPERMIDINE_PUTRESCINE IMPORT ATP-BINDING PROTEIN POTA"/>
    <property type="match status" value="1"/>
</dbReference>
<name>A0A562J613_9FIRM</name>
<dbReference type="InterPro" id="IPR050093">
    <property type="entry name" value="ABC_SmlMolc_Importer"/>
</dbReference>
<dbReference type="Pfam" id="PF00005">
    <property type="entry name" value="ABC_tran"/>
    <property type="match status" value="1"/>
</dbReference>
<evidence type="ECO:0000256" key="1">
    <source>
        <dbReference type="ARBA" id="ARBA00022448"/>
    </source>
</evidence>
<dbReference type="InterPro" id="IPR003439">
    <property type="entry name" value="ABC_transporter-like_ATP-bd"/>
</dbReference>
<evidence type="ECO:0000256" key="3">
    <source>
        <dbReference type="ARBA" id="ARBA00022840"/>
    </source>
</evidence>